<dbReference type="Pfam" id="PF02481">
    <property type="entry name" value="DNA_processg_A"/>
    <property type="match status" value="1"/>
</dbReference>
<feature type="domain" description="Smf/DprA SLOG" evidence="3">
    <location>
        <begin position="70"/>
        <end position="277"/>
    </location>
</feature>
<dbReference type="Pfam" id="PF17782">
    <property type="entry name" value="WHD_DprA"/>
    <property type="match status" value="1"/>
</dbReference>
<dbReference type="Gene3D" id="3.40.50.450">
    <property type="match status" value="1"/>
</dbReference>
<dbReference type="SUPFAM" id="SSF102405">
    <property type="entry name" value="MCP/YpsA-like"/>
    <property type="match status" value="1"/>
</dbReference>
<comment type="similarity">
    <text evidence="1">Belongs to the DprA/Smf family.</text>
</comment>
<dbReference type="PANTHER" id="PTHR43022">
    <property type="entry name" value="PROTEIN SMF"/>
    <property type="match status" value="1"/>
</dbReference>
<dbReference type="NCBIfam" id="TIGR00732">
    <property type="entry name" value="dprA"/>
    <property type="match status" value="1"/>
</dbReference>
<sequence>MATEGVGPVAARELLAALGPPEQIFALGSAALARAAGDKLGRALASAPDADAQALIERTLDWAAQSDRHLITLADADYPRQLLTIADPPPLLWAIGNLSLLRTPAIAIVGSRNATAQGIENARGFAANLAGAGLTVVSGLALGIDTAAHEGALDAGATIAVIGTGADIVYPARNRALAHRIAAGGLILSEQPLGTGVHKASFPRRNRIISGLSLGVLVVEAAAGSGSLITARQAIEQGREVFAIPGSIHSALSKGCHQLIREGAKLVDESRHILDELLPIGFQPDPASATRGRRASARAAPSPEQVRAALARSVGRPDVASERTVAPDAPGDTNGPTGIAAGDALPVSHPWLDAAGVEPFTVDGLAERCGADASALLTALLDWELDGLVARLPGGFFQRLQRPV</sequence>
<evidence type="ECO:0000313" key="6">
    <source>
        <dbReference type="RefSeq" id="WP_084544582.1"/>
    </source>
</evidence>
<name>A0A8B6XAJ3_9BURK</name>
<reference evidence="6" key="4">
    <citation type="journal article" date="2003" name="Mol. Microbiol.">
        <title>Transformation of Streptococcus pneumoniae relies on DprA- and RecA-dependent protection of incoming DNA single strands.</title>
        <authorList>
            <person name="Berge M."/>
            <person name="Mortier-Barriere I."/>
            <person name="Martin B."/>
            <person name="Claverys J.P."/>
        </authorList>
    </citation>
    <scope>NUCLEOTIDE SEQUENCE</scope>
</reference>
<reference evidence="6" key="5">
    <citation type="submission" date="2025-08" db="UniProtKB">
        <authorList>
            <consortium name="RefSeq"/>
        </authorList>
    </citation>
    <scope>IDENTIFICATION</scope>
</reference>
<organism evidence="5 6">
    <name type="scientific">Derxia gummosa DSM 723</name>
    <dbReference type="NCBI Taxonomy" id="1121388"/>
    <lineage>
        <taxon>Bacteria</taxon>
        <taxon>Pseudomonadati</taxon>
        <taxon>Pseudomonadota</taxon>
        <taxon>Betaproteobacteria</taxon>
        <taxon>Burkholderiales</taxon>
        <taxon>Alcaligenaceae</taxon>
        <taxon>Derxia</taxon>
    </lineage>
</organism>
<reference evidence="6" key="1">
    <citation type="journal article" date="1995" name="J. Bacteriol.">
        <title>DNA sequence and characterization of Haemophilus influenzae dprA+, a gene required for chromosomal but not plasmid DNA transformation.</title>
        <authorList>
            <person name="Karudapuram S."/>
            <person name="Zhao X."/>
            <person name="Barcak G.J."/>
        </authorList>
    </citation>
    <scope>NUCLEOTIDE SEQUENCE</scope>
</reference>
<dbReference type="InterPro" id="IPR036388">
    <property type="entry name" value="WH-like_DNA-bd_sf"/>
</dbReference>
<reference evidence="6" key="2">
    <citation type="journal article" date="1999" name="J. Bacteriol.">
        <title>HP0333, a member of the dprA family, is involved in natural transformation in Helicobacter pylori.</title>
        <authorList>
            <person name="Ando T."/>
            <person name="Israel D.A."/>
            <person name="Kusugami K."/>
            <person name="Blaser M.J."/>
        </authorList>
    </citation>
    <scope>NUCLEOTIDE SEQUENCE</scope>
</reference>
<evidence type="ECO:0000259" key="3">
    <source>
        <dbReference type="Pfam" id="PF02481"/>
    </source>
</evidence>
<evidence type="ECO:0000256" key="2">
    <source>
        <dbReference type="SAM" id="MobiDB-lite"/>
    </source>
</evidence>
<feature type="domain" description="DprA winged helix" evidence="4">
    <location>
        <begin position="352"/>
        <end position="395"/>
    </location>
</feature>
<dbReference type="RefSeq" id="WP_084544582.1">
    <property type="nucleotide sequence ID" value="NZ_AXWS01000001.1"/>
</dbReference>
<protein>
    <submittedName>
        <fullName evidence="6">DNA-processing protein DprA</fullName>
    </submittedName>
</protein>
<dbReference type="OrthoDB" id="9785707at2"/>
<keyword evidence="5" id="KW-1185">Reference proteome</keyword>
<feature type="region of interest" description="Disordered" evidence="2">
    <location>
        <begin position="285"/>
        <end position="334"/>
    </location>
</feature>
<evidence type="ECO:0000259" key="4">
    <source>
        <dbReference type="Pfam" id="PF17782"/>
    </source>
</evidence>
<dbReference type="Gene3D" id="1.10.10.10">
    <property type="entry name" value="Winged helix-like DNA-binding domain superfamily/Winged helix DNA-binding domain"/>
    <property type="match status" value="1"/>
</dbReference>
<dbReference type="GO" id="GO:0009294">
    <property type="term" value="P:DNA-mediated transformation"/>
    <property type="evidence" value="ECO:0007669"/>
    <property type="project" value="InterPro"/>
</dbReference>
<evidence type="ECO:0000256" key="1">
    <source>
        <dbReference type="ARBA" id="ARBA00006525"/>
    </source>
</evidence>
<dbReference type="AlphaFoldDB" id="A0A8B6XAJ3"/>
<dbReference type="Proteomes" id="UP000675920">
    <property type="component" value="Unplaced"/>
</dbReference>
<proteinExistence type="inferred from homology"/>
<gene>
    <name evidence="6" type="primary">dprA</name>
</gene>
<dbReference type="InterPro" id="IPR003488">
    <property type="entry name" value="DprA"/>
</dbReference>
<evidence type="ECO:0000313" key="5">
    <source>
        <dbReference type="Proteomes" id="UP000675920"/>
    </source>
</evidence>
<dbReference type="PANTHER" id="PTHR43022:SF1">
    <property type="entry name" value="PROTEIN SMF"/>
    <property type="match status" value="1"/>
</dbReference>
<dbReference type="InterPro" id="IPR041614">
    <property type="entry name" value="DprA_WH"/>
</dbReference>
<dbReference type="InterPro" id="IPR057666">
    <property type="entry name" value="DrpA_SLOG"/>
</dbReference>
<reference evidence="6" key="3">
    <citation type="journal article" date="2002" name="Mol. Microbiol.">
        <title>Uptake of transforming DNA in Gram-positive bacteria: a view from Streptococcus pneumoniae.</title>
        <authorList>
            <person name="Berge M."/>
            <person name="Moscoso M."/>
            <person name="Prudhomme M."/>
            <person name="Martin B."/>
            <person name="Claverys J.P."/>
        </authorList>
    </citation>
    <scope>NUCLEOTIDE SEQUENCE</scope>
</reference>
<accession>A0A8B6XAJ3</accession>